<comment type="function">
    <text evidence="13">Component of the ubiquinol-cytochrome c oxidoreductase, a multisubunit transmembrane complex that is part of the mitochondrial electron transport chain which drives oxidative phosphorylation. The complex plays an important role in the uptake of multiple carbon sources present in different host niches.</text>
</comment>
<evidence type="ECO:0000256" key="9">
    <source>
        <dbReference type="ARBA" id="ARBA00022989"/>
    </source>
</evidence>
<dbReference type="PANTHER" id="PTHR12119:SF2">
    <property type="entry name" value="CYTOCHROME B-C1 COMPLEX SUBUNIT 8"/>
    <property type="match status" value="1"/>
</dbReference>
<evidence type="ECO:0000256" key="10">
    <source>
        <dbReference type="ARBA" id="ARBA00023128"/>
    </source>
</evidence>
<comment type="caution">
    <text evidence="14">The sequence shown here is derived from an EMBL/GenBank/DDBJ whole genome shotgun (WGS) entry which is preliminary data.</text>
</comment>
<keyword evidence="5 13" id="KW-0679">Respiratory chain</keyword>
<evidence type="ECO:0000256" key="1">
    <source>
        <dbReference type="ARBA" id="ARBA00004434"/>
    </source>
</evidence>
<keyword evidence="6" id="KW-0812">Transmembrane</keyword>
<evidence type="ECO:0000256" key="2">
    <source>
        <dbReference type="ARBA" id="ARBA00007668"/>
    </source>
</evidence>
<dbReference type="GO" id="GO:0045275">
    <property type="term" value="C:respiratory chain complex III"/>
    <property type="evidence" value="ECO:0007669"/>
    <property type="project" value="UniProtKB-UniRule"/>
</dbReference>
<proteinExistence type="inferred from homology"/>
<evidence type="ECO:0000256" key="11">
    <source>
        <dbReference type="ARBA" id="ARBA00023136"/>
    </source>
</evidence>
<evidence type="ECO:0000256" key="12">
    <source>
        <dbReference type="ARBA" id="ARBA00047105"/>
    </source>
</evidence>
<comment type="subcellular location">
    <subcellularLocation>
        <location evidence="1 13">Mitochondrion inner membrane</location>
        <topology evidence="1 13">Single-pass membrane protein</topology>
    </subcellularLocation>
</comment>
<reference evidence="14" key="2">
    <citation type="submission" date="2021-04" db="EMBL/GenBank/DDBJ databases">
        <title>Genome-wide patterns of bracovirus chromosomal integration into multiple host tissues during parasitism.</title>
        <authorList>
            <person name="Chebbi M.A.C."/>
        </authorList>
    </citation>
    <scope>NUCLEOTIDE SEQUENCE</scope>
    <source>
        <tissue evidence="14">Whole body</tissue>
    </source>
</reference>
<gene>
    <name evidence="14" type="ORF">G9C98_003597</name>
</gene>
<keyword evidence="7 13" id="KW-0999">Mitochondrion inner membrane</keyword>
<protein>
    <recommendedName>
        <fullName evidence="3 13">Cytochrome b-c1 complex subunit 8</fullName>
    </recommendedName>
    <alternativeName>
        <fullName evidence="13">Complex III subunit 8</fullName>
    </alternativeName>
</protein>
<keyword evidence="4 13" id="KW-0813">Transport</keyword>
<reference evidence="14" key="1">
    <citation type="submission" date="2020-03" db="EMBL/GenBank/DDBJ databases">
        <authorList>
            <person name="Chebbi M.A."/>
            <person name="Drezen J.M."/>
        </authorList>
    </citation>
    <scope>NUCLEOTIDE SEQUENCE</scope>
    <source>
        <tissue evidence="14">Whole body</tissue>
    </source>
</reference>
<accession>A0A8J5QQE5</accession>
<evidence type="ECO:0000256" key="7">
    <source>
        <dbReference type="ARBA" id="ARBA00022792"/>
    </source>
</evidence>
<dbReference type="EMBL" id="JAAOIC020000039">
    <property type="protein sequence ID" value="KAG8039290.1"/>
    <property type="molecule type" value="Genomic_DNA"/>
</dbReference>
<keyword evidence="11" id="KW-0472">Membrane</keyword>
<evidence type="ECO:0000256" key="5">
    <source>
        <dbReference type="ARBA" id="ARBA00022660"/>
    </source>
</evidence>
<keyword evidence="8 13" id="KW-0249">Electron transport</keyword>
<evidence type="ECO:0000256" key="8">
    <source>
        <dbReference type="ARBA" id="ARBA00022982"/>
    </source>
</evidence>
<evidence type="ECO:0000313" key="15">
    <source>
        <dbReference type="Proteomes" id="UP000729913"/>
    </source>
</evidence>
<name>A0A8J5QQE5_9HYME</name>
<evidence type="ECO:0000256" key="3">
    <source>
        <dbReference type="ARBA" id="ARBA00016324"/>
    </source>
</evidence>
<dbReference type="PANTHER" id="PTHR12119">
    <property type="entry name" value="UBIQUINOL-CYTOCHROME C REDUCTASE COMPLEX UBIQUINONE-BINDING PROTEIN QP-C"/>
    <property type="match status" value="1"/>
</dbReference>
<dbReference type="FunFam" id="1.20.5.210:FF:000001">
    <property type="entry name" value="Cytochrome b-c1 complex subunit 8"/>
    <property type="match status" value="1"/>
</dbReference>
<evidence type="ECO:0000256" key="6">
    <source>
        <dbReference type="ARBA" id="ARBA00022692"/>
    </source>
</evidence>
<comment type="subunit">
    <text evidence="12 13">Component of the ubiquinol-cytochrome c oxidoreductase (cytochrome b-c1 complex, complex III, CIII), a multisubunit enzyme composed of 11 subunits. The complex is composed of 3 respiratory subunits cytochrome b, cytochrome c1 and Rieske protein UQCRFS1, 2 core protein subunits UQCRC1/QCR1 and UQCRC2/QCR2, and 6 low-molecular weight protein subunits UQCRH/QCR6, UQCRB/QCR7, UQCRQ/QCR8, UQCR10/QCR9, UQCR11/QCR10 and subunit 9, the cleavage product of Rieske protein UQCRFS1. The complex exists as an obligatory dimer and forms supercomplexes (SCs) in the inner mitochondrial membrane with NADH-ubiquinone oxidoreductase (complex I, CI) and cytochrome c oxidase (complex IV, CIV), resulting in different assemblies (supercomplex SCI(1)III(2)IV(1) and megacomplex MCI(2)III(2)IV(2)). Interacts with UQCC6.</text>
</comment>
<evidence type="ECO:0000256" key="13">
    <source>
        <dbReference type="RuleBase" id="RU368118"/>
    </source>
</evidence>
<dbReference type="Pfam" id="PF02939">
    <property type="entry name" value="UcrQ"/>
    <property type="match status" value="1"/>
</dbReference>
<evidence type="ECO:0000256" key="4">
    <source>
        <dbReference type="ARBA" id="ARBA00022448"/>
    </source>
</evidence>
<keyword evidence="10 13" id="KW-0496">Mitochondrion</keyword>
<dbReference type="InterPro" id="IPR004205">
    <property type="entry name" value="Cyt_bc1_su8"/>
</dbReference>
<dbReference type="GO" id="GO:0006122">
    <property type="term" value="P:mitochondrial electron transport, ubiquinol to cytochrome c"/>
    <property type="evidence" value="ECO:0007669"/>
    <property type="project" value="UniProtKB-UniRule"/>
</dbReference>
<dbReference type="GO" id="GO:0005743">
    <property type="term" value="C:mitochondrial inner membrane"/>
    <property type="evidence" value="ECO:0007669"/>
    <property type="project" value="UniProtKB-SubCell"/>
</dbReference>
<organism evidence="14 15">
    <name type="scientific">Cotesia typhae</name>
    <dbReference type="NCBI Taxonomy" id="2053667"/>
    <lineage>
        <taxon>Eukaryota</taxon>
        <taxon>Metazoa</taxon>
        <taxon>Ecdysozoa</taxon>
        <taxon>Arthropoda</taxon>
        <taxon>Hexapoda</taxon>
        <taxon>Insecta</taxon>
        <taxon>Pterygota</taxon>
        <taxon>Neoptera</taxon>
        <taxon>Endopterygota</taxon>
        <taxon>Hymenoptera</taxon>
        <taxon>Apocrita</taxon>
        <taxon>Ichneumonoidea</taxon>
        <taxon>Braconidae</taxon>
        <taxon>Microgastrinae</taxon>
        <taxon>Cotesia</taxon>
    </lineage>
</organism>
<keyword evidence="15" id="KW-1185">Reference proteome</keyword>
<sequence length="95" mass="11003">MITLRKTLTQILRSEHGFGTLAKIRGIVYFRLSPFEQKAFAGAISHGVPNMLRRFRENVLRVSPPIAIYYLIYSWALQEHERVVRKKPGDFADDV</sequence>
<evidence type="ECO:0000313" key="14">
    <source>
        <dbReference type="EMBL" id="KAG8039290.1"/>
    </source>
</evidence>
<dbReference type="OrthoDB" id="6683853at2759"/>
<keyword evidence="9" id="KW-1133">Transmembrane helix</keyword>
<dbReference type="Proteomes" id="UP000729913">
    <property type="component" value="Unassembled WGS sequence"/>
</dbReference>
<comment type="similarity">
    <text evidence="2 13">Belongs to the UQCRQ/QCR8 family.</text>
</comment>
<dbReference type="AlphaFoldDB" id="A0A8J5QQE5"/>